<dbReference type="GO" id="GO:0016020">
    <property type="term" value="C:membrane"/>
    <property type="evidence" value="ECO:0007669"/>
    <property type="project" value="UniProtKB-SubCell"/>
</dbReference>
<dbReference type="PANTHER" id="PTHR12497:SF5">
    <property type="entry name" value="N-ACYLPHOSPHATIDYLETHANOLAMINE SYNTHASE"/>
    <property type="match status" value="1"/>
</dbReference>
<reference evidence="9" key="1">
    <citation type="submission" date="2021-01" db="EMBL/GenBank/DDBJ databases">
        <title>Adiantum capillus-veneris genome.</title>
        <authorList>
            <person name="Fang Y."/>
            <person name="Liao Q."/>
        </authorList>
    </citation>
    <scope>NUCLEOTIDE SEQUENCE</scope>
    <source>
        <strain evidence="9">H3</strain>
        <tissue evidence="9">Leaf</tissue>
    </source>
</reference>
<evidence type="ECO:0000256" key="4">
    <source>
        <dbReference type="ARBA" id="ARBA00023098"/>
    </source>
</evidence>
<evidence type="ECO:0000256" key="7">
    <source>
        <dbReference type="RuleBase" id="RU365062"/>
    </source>
</evidence>
<dbReference type="InterPro" id="IPR000872">
    <property type="entry name" value="Tafazzin"/>
</dbReference>
<dbReference type="SUPFAM" id="SSF69593">
    <property type="entry name" value="Glycerol-3-phosphate (1)-acyltransferase"/>
    <property type="match status" value="1"/>
</dbReference>
<keyword evidence="3" id="KW-0808">Transferase</keyword>
<dbReference type="PANTHER" id="PTHR12497">
    <property type="entry name" value="TAZ PROTEIN TAFAZZIN"/>
    <property type="match status" value="1"/>
</dbReference>
<name>A0A9D4VAR4_ADICA</name>
<accession>A0A9D4VAR4</accession>
<comment type="similarity">
    <text evidence="2 7">Belongs to the taffazin family.</text>
</comment>
<evidence type="ECO:0000313" key="9">
    <source>
        <dbReference type="EMBL" id="KAI5082904.1"/>
    </source>
</evidence>
<dbReference type="InterPro" id="IPR002123">
    <property type="entry name" value="Plipid/glycerol_acylTrfase"/>
</dbReference>
<gene>
    <name evidence="9" type="ORF">GOP47_0002647</name>
</gene>
<dbReference type="GO" id="GO:0008374">
    <property type="term" value="F:O-acyltransferase activity"/>
    <property type="evidence" value="ECO:0007669"/>
    <property type="project" value="TreeGrafter"/>
</dbReference>
<keyword evidence="4" id="KW-0443">Lipid metabolism</keyword>
<evidence type="ECO:0000256" key="6">
    <source>
        <dbReference type="ARBA" id="ARBA00023315"/>
    </source>
</evidence>
<evidence type="ECO:0000256" key="5">
    <source>
        <dbReference type="ARBA" id="ARBA00023136"/>
    </source>
</evidence>
<protein>
    <recommendedName>
        <fullName evidence="7">Tafazzin family protein</fullName>
    </recommendedName>
</protein>
<evidence type="ECO:0000259" key="8">
    <source>
        <dbReference type="SMART" id="SM00563"/>
    </source>
</evidence>
<evidence type="ECO:0000313" key="10">
    <source>
        <dbReference type="Proteomes" id="UP000886520"/>
    </source>
</evidence>
<dbReference type="CDD" id="cd07989">
    <property type="entry name" value="LPLAT_AGPAT-like"/>
    <property type="match status" value="1"/>
</dbReference>
<dbReference type="OrthoDB" id="193467at2759"/>
<dbReference type="EMBL" id="JABFUD020000002">
    <property type="protein sequence ID" value="KAI5082904.1"/>
    <property type="molecule type" value="Genomic_DNA"/>
</dbReference>
<dbReference type="PRINTS" id="PR00979">
    <property type="entry name" value="TAFAZZIN"/>
</dbReference>
<dbReference type="GO" id="GO:0006644">
    <property type="term" value="P:phospholipid metabolic process"/>
    <property type="evidence" value="ECO:0007669"/>
    <property type="project" value="InterPro"/>
</dbReference>
<dbReference type="AlphaFoldDB" id="A0A9D4VAR4"/>
<comment type="subcellular location">
    <subcellularLocation>
        <location evidence="1">Membrane</location>
    </subcellularLocation>
</comment>
<evidence type="ECO:0000256" key="2">
    <source>
        <dbReference type="ARBA" id="ARBA00010524"/>
    </source>
</evidence>
<organism evidence="9 10">
    <name type="scientific">Adiantum capillus-veneris</name>
    <name type="common">Maidenhair fern</name>
    <dbReference type="NCBI Taxonomy" id="13818"/>
    <lineage>
        <taxon>Eukaryota</taxon>
        <taxon>Viridiplantae</taxon>
        <taxon>Streptophyta</taxon>
        <taxon>Embryophyta</taxon>
        <taxon>Tracheophyta</taxon>
        <taxon>Polypodiopsida</taxon>
        <taxon>Polypodiidae</taxon>
        <taxon>Polypodiales</taxon>
        <taxon>Pteridineae</taxon>
        <taxon>Pteridaceae</taxon>
        <taxon>Vittarioideae</taxon>
        <taxon>Adiantum</taxon>
    </lineage>
</organism>
<comment type="caution">
    <text evidence="9">The sequence shown here is derived from an EMBL/GenBank/DDBJ whole genome shotgun (WGS) entry which is preliminary data.</text>
</comment>
<sequence length="308" mass="34667">MAKARETGAGAMVISRTLPWAAKSSHLGEFPRRLVLKSGSALCKLITSFLNTSHVYNLDTLNRLVHSRPPGTPLITVSNHMTTLDDPLMWGMKGFSADAKLARWTLAADDICFTNPILSYFFRLGKCIPITRGAGIYQPHMYEALERLNEGDWLHTFPEGKISQENGPIRRLKWGVASLIERALVPPIVLPICHSGFEKVMPENYLFGRRPLLPLWSKNISIVVGEPIQFDLRSLRQTAEEAVRRVYSTQHDESPPLPELPCKSALGGLPEDRVVQWLYSHMSDHIRIVMQELVIKAKALNNKMDSHI</sequence>
<evidence type="ECO:0000256" key="1">
    <source>
        <dbReference type="ARBA" id="ARBA00004370"/>
    </source>
</evidence>
<keyword evidence="10" id="KW-1185">Reference proteome</keyword>
<keyword evidence="5" id="KW-0472">Membrane</keyword>
<dbReference type="Proteomes" id="UP000886520">
    <property type="component" value="Chromosome 3"/>
</dbReference>
<keyword evidence="6" id="KW-0012">Acyltransferase</keyword>
<proteinExistence type="inferred from homology"/>
<feature type="domain" description="Phospholipid/glycerol acyltransferase" evidence="8">
    <location>
        <begin position="74"/>
        <end position="197"/>
    </location>
</feature>
<dbReference type="SMART" id="SM00563">
    <property type="entry name" value="PlsC"/>
    <property type="match status" value="1"/>
</dbReference>
<evidence type="ECO:0000256" key="3">
    <source>
        <dbReference type="ARBA" id="ARBA00022679"/>
    </source>
</evidence>
<dbReference type="Pfam" id="PF01553">
    <property type="entry name" value="Acyltransferase"/>
    <property type="match status" value="1"/>
</dbReference>